<accession>A0A6P1YG55</accession>
<dbReference type="KEGG" id="cazo:G3A45_00655"/>
<protein>
    <submittedName>
        <fullName evidence="1">DUF1292 domain-containing protein</fullName>
    </submittedName>
</protein>
<gene>
    <name evidence="1" type="ORF">G3A45_00655</name>
</gene>
<name>A0A6P1YG55_9FIRM</name>
<dbReference type="AlphaFoldDB" id="A0A6P1YG55"/>
<reference evidence="1 2" key="1">
    <citation type="submission" date="2020-02" db="EMBL/GenBank/DDBJ databases">
        <title>Thermophilic hydrogen producing bacteria, Caloranaerobacter azorensis.</title>
        <authorList>
            <person name="Baek K."/>
        </authorList>
    </citation>
    <scope>NUCLEOTIDE SEQUENCE [LARGE SCALE GENOMIC DNA]</scope>
    <source>
        <strain evidence="1 2">T3-1</strain>
    </source>
</reference>
<organism evidence="1 2">
    <name type="scientific">Caloranaerobacter azorensis</name>
    <dbReference type="NCBI Taxonomy" id="116090"/>
    <lineage>
        <taxon>Bacteria</taxon>
        <taxon>Bacillati</taxon>
        <taxon>Bacillota</taxon>
        <taxon>Tissierellia</taxon>
        <taxon>Tissierellales</taxon>
        <taxon>Thermohalobacteraceae</taxon>
        <taxon>Caloranaerobacter</taxon>
    </lineage>
</organism>
<dbReference type="Pfam" id="PF06949">
    <property type="entry name" value="DUF1292"/>
    <property type="match status" value="1"/>
</dbReference>
<sequence length="95" mass="11033">MCQCDCNHEHTCEDEHEDFPQIHLVLEDDTEVDCLVLTTMELRGKKFVALLPVGEERVLLYELKETEEGIELVNIESDEEFELVSKAFLEEFGDE</sequence>
<evidence type="ECO:0000313" key="2">
    <source>
        <dbReference type="Proteomes" id="UP000464452"/>
    </source>
</evidence>
<proteinExistence type="predicted"/>
<dbReference type="EMBL" id="CP048617">
    <property type="protein sequence ID" value="QIB28097.1"/>
    <property type="molecule type" value="Genomic_DNA"/>
</dbReference>
<evidence type="ECO:0000313" key="1">
    <source>
        <dbReference type="EMBL" id="QIB28097.1"/>
    </source>
</evidence>
<dbReference type="Proteomes" id="UP000464452">
    <property type="component" value="Chromosome"/>
</dbReference>
<dbReference type="InterPro" id="IPR009711">
    <property type="entry name" value="UPF0473"/>
</dbReference>